<dbReference type="SMART" id="SM00267">
    <property type="entry name" value="GGDEF"/>
    <property type="match status" value="1"/>
</dbReference>
<dbReference type="InterPro" id="IPR000160">
    <property type="entry name" value="GGDEF_dom"/>
</dbReference>
<comment type="caution">
    <text evidence="2">The sequence shown here is derived from an EMBL/GenBank/DDBJ whole genome shotgun (WGS) entry which is preliminary data.</text>
</comment>
<dbReference type="SUPFAM" id="SSF55073">
    <property type="entry name" value="Nucleotide cyclase"/>
    <property type="match status" value="1"/>
</dbReference>
<evidence type="ECO:0000313" key="3">
    <source>
        <dbReference type="Proteomes" id="UP000578112"/>
    </source>
</evidence>
<dbReference type="PROSITE" id="PS50887">
    <property type="entry name" value="GGDEF"/>
    <property type="match status" value="1"/>
</dbReference>
<name>A0A7W7HVP3_9ACTN</name>
<dbReference type="InterPro" id="IPR003018">
    <property type="entry name" value="GAF"/>
</dbReference>
<dbReference type="PANTHER" id="PTHR45138:SF9">
    <property type="entry name" value="DIGUANYLATE CYCLASE DGCM-RELATED"/>
    <property type="match status" value="1"/>
</dbReference>
<dbReference type="InterPro" id="IPR029016">
    <property type="entry name" value="GAF-like_dom_sf"/>
</dbReference>
<dbReference type="Gene3D" id="3.30.70.270">
    <property type="match status" value="1"/>
</dbReference>
<proteinExistence type="predicted"/>
<dbReference type="NCBIfam" id="TIGR00254">
    <property type="entry name" value="GGDEF"/>
    <property type="match status" value="1"/>
</dbReference>
<evidence type="ECO:0000259" key="1">
    <source>
        <dbReference type="PROSITE" id="PS50887"/>
    </source>
</evidence>
<dbReference type="PANTHER" id="PTHR45138">
    <property type="entry name" value="REGULATORY COMPONENTS OF SENSORY TRANSDUCTION SYSTEM"/>
    <property type="match status" value="1"/>
</dbReference>
<dbReference type="GO" id="GO:0052621">
    <property type="term" value="F:diguanylate cyclase activity"/>
    <property type="evidence" value="ECO:0007669"/>
    <property type="project" value="TreeGrafter"/>
</dbReference>
<dbReference type="EMBL" id="JACHNH010000001">
    <property type="protein sequence ID" value="MBB4761605.1"/>
    <property type="molecule type" value="Genomic_DNA"/>
</dbReference>
<dbReference type="InterPro" id="IPR029787">
    <property type="entry name" value="Nucleotide_cyclase"/>
</dbReference>
<reference evidence="2 3" key="1">
    <citation type="submission" date="2020-08" db="EMBL/GenBank/DDBJ databases">
        <title>Sequencing the genomes of 1000 actinobacteria strains.</title>
        <authorList>
            <person name="Klenk H.-P."/>
        </authorList>
    </citation>
    <scope>NUCLEOTIDE SEQUENCE [LARGE SCALE GENOMIC DNA]</scope>
    <source>
        <strain evidence="2 3">DSM 43149</strain>
    </source>
</reference>
<dbReference type="AlphaFoldDB" id="A0A7W7HVP3"/>
<accession>A0A7W7HVP3</accession>
<dbReference type="Pfam" id="PF01590">
    <property type="entry name" value="GAF"/>
    <property type="match status" value="2"/>
</dbReference>
<dbReference type="Gene3D" id="3.30.450.40">
    <property type="match status" value="2"/>
</dbReference>
<sequence>MQTQSAGDGALVEVLRAGGGTAGQRIERALRMLVEQLGLQLAYVSEFRDGTRVVTHSVHVPGAPELPAGTAHPVEDTLCHLVASGDLPPVIGDAGTHPVLAGHPHAAAYGIAAYAGVPLRVGGQVRGAVCCAGTESADTLNPRDEATLRAAAAYIGEVLDGGDDAPAGPGLRRLAQAVAGGHDLQALTRPLLQLLHEVTGLESTYLTLLDPVSDGLLLAYTHNTGGLHIPEGVTVAWQDSLCRRSIDEDRYYVADVAAVWPDAHVALGLGIATYASVPVRDAHDEIVGTLCGASSTGMVIDERDLAVMATFAQLLAAQLARETAHSVAATRATVLEQRLGALRDSAERDPLTGLANRAGIHRWLRAAGERVAGDGARLAVAFVDLNKFKAVNDTYGHATGDEVLRRVAASLARTGRAGDLHGRLGGDEFIVATILPPDADVRGWTQRVRRAAVARFDAVHVVGSVGVVTCEPGTTFSVDDILDHADKAMYAVKHATAP</sequence>
<keyword evidence="3" id="KW-1185">Reference proteome</keyword>
<dbReference type="SMART" id="SM00065">
    <property type="entry name" value="GAF"/>
    <property type="match status" value="2"/>
</dbReference>
<organism evidence="2 3">
    <name type="scientific">Actinoplanes digitatis</name>
    <dbReference type="NCBI Taxonomy" id="1868"/>
    <lineage>
        <taxon>Bacteria</taxon>
        <taxon>Bacillati</taxon>
        <taxon>Actinomycetota</taxon>
        <taxon>Actinomycetes</taxon>
        <taxon>Micromonosporales</taxon>
        <taxon>Micromonosporaceae</taxon>
        <taxon>Actinoplanes</taxon>
    </lineage>
</organism>
<protein>
    <submittedName>
        <fullName evidence="2">Diguanylate cyclase (GGDEF)-like protein</fullName>
    </submittedName>
</protein>
<feature type="domain" description="GGDEF" evidence="1">
    <location>
        <begin position="376"/>
        <end position="498"/>
    </location>
</feature>
<dbReference type="CDD" id="cd01949">
    <property type="entry name" value="GGDEF"/>
    <property type="match status" value="1"/>
</dbReference>
<gene>
    <name evidence="2" type="ORF">BJ971_002161</name>
</gene>
<evidence type="ECO:0000313" key="2">
    <source>
        <dbReference type="EMBL" id="MBB4761605.1"/>
    </source>
</evidence>
<dbReference type="SUPFAM" id="SSF55781">
    <property type="entry name" value="GAF domain-like"/>
    <property type="match status" value="2"/>
</dbReference>
<dbReference type="Proteomes" id="UP000578112">
    <property type="component" value="Unassembled WGS sequence"/>
</dbReference>
<dbReference type="RefSeq" id="WP_184992111.1">
    <property type="nucleotide sequence ID" value="NZ_BOMK01000001.1"/>
</dbReference>
<dbReference type="InterPro" id="IPR043128">
    <property type="entry name" value="Rev_trsase/Diguanyl_cyclase"/>
</dbReference>
<dbReference type="InterPro" id="IPR050469">
    <property type="entry name" value="Diguanylate_Cyclase"/>
</dbReference>
<dbReference type="Pfam" id="PF00990">
    <property type="entry name" value="GGDEF"/>
    <property type="match status" value="1"/>
</dbReference>